<sequence length="62" mass="6886">MTVDPKGSATVTVEYTLPSSISSKDYKLLIQKQPGVEKQTWEVKVDGKTAFEGLLKTDKELK</sequence>
<accession>A0A1F7IR35</accession>
<dbReference type="STRING" id="1802061.A3A93_01250"/>
<dbReference type="Proteomes" id="UP000177141">
    <property type="component" value="Unassembled WGS sequence"/>
</dbReference>
<name>A0A1F7IR35_9BACT</name>
<reference evidence="1 2" key="1">
    <citation type="journal article" date="2016" name="Nat. Commun.">
        <title>Thousands of microbial genomes shed light on interconnected biogeochemical processes in an aquifer system.</title>
        <authorList>
            <person name="Anantharaman K."/>
            <person name="Brown C.T."/>
            <person name="Hug L.A."/>
            <person name="Sharon I."/>
            <person name="Castelle C.J."/>
            <person name="Probst A.J."/>
            <person name="Thomas B.C."/>
            <person name="Singh A."/>
            <person name="Wilkins M.J."/>
            <person name="Karaoz U."/>
            <person name="Brodie E.L."/>
            <person name="Williams K.H."/>
            <person name="Hubbard S.S."/>
            <person name="Banfield J.F."/>
        </authorList>
    </citation>
    <scope>NUCLEOTIDE SEQUENCE [LARGE SCALE GENOMIC DNA]</scope>
</reference>
<organism evidence="1 2">
    <name type="scientific">Candidatus Roizmanbacteria bacterium RIFCSPLOWO2_01_FULL_38_12</name>
    <dbReference type="NCBI Taxonomy" id="1802061"/>
    <lineage>
        <taxon>Bacteria</taxon>
        <taxon>Candidatus Roizmaniibacteriota</taxon>
    </lineage>
</organism>
<gene>
    <name evidence="1" type="ORF">A3A93_01250</name>
</gene>
<dbReference type="EMBL" id="MGAL01000048">
    <property type="protein sequence ID" value="OGK45825.1"/>
    <property type="molecule type" value="Genomic_DNA"/>
</dbReference>
<protein>
    <submittedName>
        <fullName evidence="1">Uncharacterized protein</fullName>
    </submittedName>
</protein>
<dbReference type="AlphaFoldDB" id="A0A1F7IR35"/>
<proteinExistence type="predicted"/>
<evidence type="ECO:0000313" key="2">
    <source>
        <dbReference type="Proteomes" id="UP000177141"/>
    </source>
</evidence>
<comment type="caution">
    <text evidence="1">The sequence shown here is derived from an EMBL/GenBank/DDBJ whole genome shotgun (WGS) entry which is preliminary data.</text>
</comment>
<evidence type="ECO:0000313" key="1">
    <source>
        <dbReference type="EMBL" id="OGK45825.1"/>
    </source>
</evidence>